<sequence length="449" mass="49212">MAKDKFAVPQDAIRDGPSSPPTSHHPTTPHAHEGDGDHSYVCKRTESGWVCEQFYKRQLLQDVIDSYNGDGRAIIDKLKDFGITVYLVEQGSVNRDVLLNVIEHASTVHNDRSKQDYENQRCFLYRDDKGRLYNLTLQNESDERASLRPGYLSLLLGLVLQEEIGLVWLNVSMFLRGLPSVSAYTFVSMFESDWPRKLAVLSLAGAAVQTPGSDLQTYGTIAAVLYAMSLLAANLGARAWYFMKCRPILQKESFFAPILAYFVAMVTGIFFPYLGFGQIQAGGKAAVSLVIFNSIIVASMFVVSDLDVVQKIIVVGSETCNQDTTNVALGAWFTLTVITCLVAAYKIEPLTPHPEDDDSILVEDHTSIVGLKVANFPDYPIPPNLIGKAGSLNCETKTYVGVGVLVSIMVGVGVVLTGFYDEYADHANDFVENTLGGSAKSMVGWTFGN</sequence>
<dbReference type="KEGG" id="tps:THAPSDRAFT_11918"/>
<evidence type="ECO:0000256" key="2">
    <source>
        <dbReference type="SAM" id="Phobius"/>
    </source>
</evidence>
<feature type="region of interest" description="Disordered" evidence="1">
    <location>
        <begin position="1"/>
        <end position="38"/>
    </location>
</feature>
<protein>
    <submittedName>
        <fullName evidence="3">Uncharacterized protein</fullName>
    </submittedName>
</protein>
<dbReference type="RefSeq" id="XP_002294931.1">
    <property type="nucleotide sequence ID" value="XM_002294895.1"/>
</dbReference>
<organism evidence="3 4">
    <name type="scientific">Thalassiosira pseudonana</name>
    <name type="common">Marine diatom</name>
    <name type="synonym">Cyclotella nana</name>
    <dbReference type="NCBI Taxonomy" id="35128"/>
    <lineage>
        <taxon>Eukaryota</taxon>
        <taxon>Sar</taxon>
        <taxon>Stramenopiles</taxon>
        <taxon>Ochrophyta</taxon>
        <taxon>Bacillariophyta</taxon>
        <taxon>Coscinodiscophyceae</taxon>
        <taxon>Thalassiosirophycidae</taxon>
        <taxon>Thalassiosirales</taxon>
        <taxon>Thalassiosiraceae</taxon>
        <taxon>Thalassiosira</taxon>
    </lineage>
</organism>
<dbReference type="GeneID" id="7449425"/>
<dbReference type="Proteomes" id="UP000001449">
    <property type="component" value="Chromosome 22"/>
</dbReference>
<feature type="transmembrane region" description="Helical" evidence="2">
    <location>
        <begin position="399"/>
        <end position="420"/>
    </location>
</feature>
<reference evidence="3 4" key="1">
    <citation type="journal article" date="2004" name="Science">
        <title>The genome of the diatom Thalassiosira pseudonana: ecology, evolution, and metabolism.</title>
        <authorList>
            <person name="Armbrust E.V."/>
            <person name="Berges J.A."/>
            <person name="Bowler C."/>
            <person name="Green B.R."/>
            <person name="Martinez D."/>
            <person name="Putnam N.H."/>
            <person name="Zhou S."/>
            <person name="Allen A.E."/>
            <person name="Apt K.E."/>
            <person name="Bechner M."/>
            <person name="Brzezinski M.A."/>
            <person name="Chaal B.K."/>
            <person name="Chiovitti A."/>
            <person name="Davis A.K."/>
            <person name="Demarest M.S."/>
            <person name="Detter J.C."/>
            <person name="Glavina T."/>
            <person name="Goodstein D."/>
            <person name="Hadi M.Z."/>
            <person name="Hellsten U."/>
            <person name="Hildebrand M."/>
            <person name="Jenkins B.D."/>
            <person name="Jurka J."/>
            <person name="Kapitonov V.V."/>
            <person name="Kroger N."/>
            <person name="Lau W.W."/>
            <person name="Lane T.W."/>
            <person name="Larimer F.W."/>
            <person name="Lippmeier J.C."/>
            <person name="Lucas S."/>
            <person name="Medina M."/>
            <person name="Montsant A."/>
            <person name="Obornik M."/>
            <person name="Parker M.S."/>
            <person name="Palenik B."/>
            <person name="Pazour G.J."/>
            <person name="Richardson P.M."/>
            <person name="Rynearson T.A."/>
            <person name="Saito M.A."/>
            <person name="Schwartz D.C."/>
            <person name="Thamatrakoln K."/>
            <person name="Valentin K."/>
            <person name="Vardi A."/>
            <person name="Wilkerson F.P."/>
            <person name="Rokhsar D.S."/>
        </authorList>
    </citation>
    <scope>NUCLEOTIDE SEQUENCE [LARGE SCALE GENOMIC DNA]</scope>
    <source>
        <strain evidence="3 4">CCMP1335</strain>
    </source>
</reference>
<keyword evidence="2" id="KW-0812">Transmembrane</keyword>
<reference evidence="3 4" key="2">
    <citation type="journal article" date="2008" name="Nature">
        <title>The Phaeodactylum genome reveals the evolutionary history of diatom genomes.</title>
        <authorList>
            <person name="Bowler C."/>
            <person name="Allen A.E."/>
            <person name="Badger J.H."/>
            <person name="Grimwood J."/>
            <person name="Jabbari K."/>
            <person name="Kuo A."/>
            <person name="Maheswari U."/>
            <person name="Martens C."/>
            <person name="Maumus F."/>
            <person name="Otillar R.P."/>
            <person name="Rayko E."/>
            <person name="Salamov A."/>
            <person name="Vandepoele K."/>
            <person name="Beszteri B."/>
            <person name="Gruber A."/>
            <person name="Heijde M."/>
            <person name="Katinka M."/>
            <person name="Mock T."/>
            <person name="Valentin K."/>
            <person name="Verret F."/>
            <person name="Berges J.A."/>
            <person name="Brownlee C."/>
            <person name="Cadoret J.P."/>
            <person name="Chiovitti A."/>
            <person name="Choi C.J."/>
            <person name="Coesel S."/>
            <person name="De Martino A."/>
            <person name="Detter J.C."/>
            <person name="Durkin C."/>
            <person name="Falciatore A."/>
            <person name="Fournet J."/>
            <person name="Haruta M."/>
            <person name="Huysman M.J."/>
            <person name="Jenkins B.D."/>
            <person name="Jiroutova K."/>
            <person name="Jorgensen R.E."/>
            <person name="Joubert Y."/>
            <person name="Kaplan A."/>
            <person name="Kroger N."/>
            <person name="Kroth P.G."/>
            <person name="La Roche J."/>
            <person name="Lindquist E."/>
            <person name="Lommer M."/>
            <person name="Martin-Jezequel V."/>
            <person name="Lopez P.J."/>
            <person name="Lucas S."/>
            <person name="Mangogna M."/>
            <person name="McGinnis K."/>
            <person name="Medlin L.K."/>
            <person name="Montsant A."/>
            <person name="Oudot-Le Secq M.P."/>
            <person name="Napoli C."/>
            <person name="Obornik M."/>
            <person name="Parker M.S."/>
            <person name="Petit J.L."/>
            <person name="Porcel B.M."/>
            <person name="Poulsen N."/>
            <person name="Robison M."/>
            <person name="Rychlewski L."/>
            <person name="Rynearson T.A."/>
            <person name="Schmutz J."/>
            <person name="Shapiro H."/>
            <person name="Siaut M."/>
            <person name="Stanley M."/>
            <person name="Sussman M.R."/>
            <person name="Taylor A.R."/>
            <person name="Vardi A."/>
            <person name="von Dassow P."/>
            <person name="Vyverman W."/>
            <person name="Willis A."/>
            <person name="Wyrwicz L.S."/>
            <person name="Rokhsar D.S."/>
            <person name="Weissenbach J."/>
            <person name="Armbrust E.V."/>
            <person name="Green B.R."/>
            <person name="Van de Peer Y."/>
            <person name="Grigoriev I.V."/>
        </authorList>
    </citation>
    <scope>NUCLEOTIDE SEQUENCE [LARGE SCALE GENOMIC DNA]</scope>
    <source>
        <strain evidence="3 4">CCMP1335</strain>
    </source>
</reference>
<dbReference type="PaxDb" id="35128-Thaps11918"/>
<keyword evidence="4" id="KW-1185">Reference proteome</keyword>
<dbReference type="HOGENOM" id="CLU_610474_0_0_1"/>
<feature type="transmembrane region" description="Helical" evidence="2">
    <location>
        <begin position="254"/>
        <end position="274"/>
    </location>
</feature>
<dbReference type="EMBL" id="CM000653">
    <property type="protein sequence ID" value="EED87711.1"/>
    <property type="molecule type" value="Genomic_DNA"/>
</dbReference>
<accession>B8CFY0</accession>
<name>B8CFY0_THAPS</name>
<gene>
    <name evidence="3" type="ORF">THAPSDRAFT_11918</name>
</gene>
<dbReference type="AlphaFoldDB" id="B8CFY0"/>
<keyword evidence="2" id="KW-0472">Membrane</keyword>
<evidence type="ECO:0000313" key="3">
    <source>
        <dbReference type="EMBL" id="EED87711.1"/>
    </source>
</evidence>
<dbReference type="InParanoid" id="B8CFY0"/>
<keyword evidence="2" id="KW-1133">Transmembrane helix</keyword>
<proteinExistence type="predicted"/>
<evidence type="ECO:0000313" key="4">
    <source>
        <dbReference type="Proteomes" id="UP000001449"/>
    </source>
</evidence>
<feature type="transmembrane region" description="Helical" evidence="2">
    <location>
        <begin position="286"/>
        <end position="306"/>
    </location>
</feature>
<feature type="transmembrane region" description="Helical" evidence="2">
    <location>
        <begin position="221"/>
        <end position="242"/>
    </location>
</feature>
<evidence type="ECO:0000256" key="1">
    <source>
        <dbReference type="SAM" id="MobiDB-lite"/>
    </source>
</evidence>